<dbReference type="Proteomes" id="UP000277094">
    <property type="component" value="Unassembled WGS sequence"/>
</dbReference>
<dbReference type="SUPFAM" id="SSF53335">
    <property type="entry name" value="S-adenosyl-L-methionine-dependent methyltransferases"/>
    <property type="match status" value="1"/>
</dbReference>
<dbReference type="OrthoDB" id="9786503at2"/>
<dbReference type="InterPro" id="IPR050508">
    <property type="entry name" value="Methyltransf_Superfamily"/>
</dbReference>
<dbReference type="PANTHER" id="PTHR42912">
    <property type="entry name" value="METHYLTRANSFERASE"/>
    <property type="match status" value="1"/>
</dbReference>
<dbReference type="AlphaFoldDB" id="A0A3N0DPH3"/>
<protein>
    <submittedName>
        <fullName evidence="2">Class I SAM-dependent methyltransferase</fullName>
    </submittedName>
</protein>
<reference evidence="2 3" key="1">
    <citation type="submission" date="2018-11" db="EMBL/GenBank/DDBJ databases">
        <authorList>
            <person name="Li F."/>
        </authorList>
    </citation>
    <scope>NUCLEOTIDE SEQUENCE [LARGE SCALE GENOMIC DNA]</scope>
    <source>
        <strain evidence="2 3">KIS18-7</strain>
    </source>
</reference>
<sequence length="208" mass="22162">MVSEHEDRHSAEYWDERYSAEPVWSGNPNAALVAEASDLGPGRALDVGCGEGADSVWLALGGWDVTALDISAKAVERTAAVADQAGVAVVGVAAGILEAELASGSFDLVSVMYPAILRTPTRDAERRLLDLVAPGGTLLVVHHADVDREHALNRGFDPDDYVSPEDVRIAAVEQGGWSVVVDERRDRSVEHGAGAHHKADLVVRLRRG</sequence>
<organism evidence="2 3">
    <name type="scientific">Nocardioides marmorisolisilvae</name>
    <dbReference type="NCBI Taxonomy" id="1542737"/>
    <lineage>
        <taxon>Bacteria</taxon>
        <taxon>Bacillati</taxon>
        <taxon>Actinomycetota</taxon>
        <taxon>Actinomycetes</taxon>
        <taxon>Propionibacteriales</taxon>
        <taxon>Nocardioidaceae</taxon>
        <taxon>Nocardioides</taxon>
    </lineage>
</organism>
<dbReference type="GO" id="GO:0008168">
    <property type="term" value="F:methyltransferase activity"/>
    <property type="evidence" value="ECO:0007669"/>
    <property type="project" value="UniProtKB-KW"/>
</dbReference>
<evidence type="ECO:0000313" key="2">
    <source>
        <dbReference type="EMBL" id="RNL77550.1"/>
    </source>
</evidence>
<dbReference type="GO" id="GO:0032259">
    <property type="term" value="P:methylation"/>
    <property type="evidence" value="ECO:0007669"/>
    <property type="project" value="UniProtKB-KW"/>
</dbReference>
<dbReference type="CDD" id="cd02440">
    <property type="entry name" value="AdoMet_MTases"/>
    <property type="match status" value="1"/>
</dbReference>
<feature type="domain" description="Methyltransferase" evidence="1">
    <location>
        <begin position="45"/>
        <end position="136"/>
    </location>
</feature>
<gene>
    <name evidence="2" type="ORF">EFL95_16170</name>
</gene>
<dbReference type="Gene3D" id="3.40.50.150">
    <property type="entry name" value="Vaccinia Virus protein VP39"/>
    <property type="match status" value="1"/>
</dbReference>
<keyword evidence="2" id="KW-0808">Transferase</keyword>
<accession>A0A3N0DPH3</accession>
<evidence type="ECO:0000259" key="1">
    <source>
        <dbReference type="Pfam" id="PF13649"/>
    </source>
</evidence>
<evidence type="ECO:0000313" key="3">
    <source>
        <dbReference type="Proteomes" id="UP000277094"/>
    </source>
</evidence>
<proteinExistence type="predicted"/>
<keyword evidence="3" id="KW-1185">Reference proteome</keyword>
<dbReference type="InterPro" id="IPR029063">
    <property type="entry name" value="SAM-dependent_MTases_sf"/>
</dbReference>
<name>A0A3N0DPH3_9ACTN</name>
<dbReference type="EMBL" id="RJSG01000003">
    <property type="protein sequence ID" value="RNL77550.1"/>
    <property type="molecule type" value="Genomic_DNA"/>
</dbReference>
<comment type="caution">
    <text evidence="2">The sequence shown here is derived from an EMBL/GenBank/DDBJ whole genome shotgun (WGS) entry which is preliminary data.</text>
</comment>
<keyword evidence="2" id="KW-0489">Methyltransferase</keyword>
<dbReference type="Pfam" id="PF13649">
    <property type="entry name" value="Methyltransf_25"/>
    <property type="match status" value="1"/>
</dbReference>
<dbReference type="InterPro" id="IPR041698">
    <property type="entry name" value="Methyltransf_25"/>
</dbReference>